<proteinExistence type="predicted"/>
<protein>
    <submittedName>
        <fullName evidence="1">Uncharacterized protein</fullName>
    </submittedName>
</protein>
<name>A0A165C6L2_EXIGL</name>
<dbReference type="AlphaFoldDB" id="A0A165C6L2"/>
<dbReference type="InParanoid" id="A0A165C6L2"/>
<evidence type="ECO:0000313" key="1">
    <source>
        <dbReference type="EMBL" id="KZV81915.1"/>
    </source>
</evidence>
<sequence length="200" mass="23492">MLTCYMRSSRNTHVDLARPLLFMGVRRDSGVGRGALYRTSERIRSARRHRSLRALSRDMCHSLVRAADEPYAPVHDHSIFLPALRALGRCYLHFHARGRVFNCWQYLRCCLFLLLWFSLCVRPWPSTYTVVAITRLFPSAAPYARLRLPTPDVHWVCTRSYRVYEGRRWFLPVLNLTTSSLGAPAVRFRWRVPARDRSRR</sequence>
<dbReference type="EMBL" id="KV426357">
    <property type="protein sequence ID" value="KZV81915.1"/>
    <property type="molecule type" value="Genomic_DNA"/>
</dbReference>
<keyword evidence="2" id="KW-1185">Reference proteome</keyword>
<accession>A0A165C6L2</accession>
<organism evidence="1 2">
    <name type="scientific">Exidia glandulosa HHB12029</name>
    <dbReference type="NCBI Taxonomy" id="1314781"/>
    <lineage>
        <taxon>Eukaryota</taxon>
        <taxon>Fungi</taxon>
        <taxon>Dikarya</taxon>
        <taxon>Basidiomycota</taxon>
        <taxon>Agaricomycotina</taxon>
        <taxon>Agaricomycetes</taxon>
        <taxon>Auriculariales</taxon>
        <taxon>Exidiaceae</taxon>
        <taxon>Exidia</taxon>
    </lineage>
</organism>
<gene>
    <name evidence="1" type="ORF">EXIGLDRAFT_360142</name>
</gene>
<evidence type="ECO:0000313" key="2">
    <source>
        <dbReference type="Proteomes" id="UP000077266"/>
    </source>
</evidence>
<dbReference type="Proteomes" id="UP000077266">
    <property type="component" value="Unassembled WGS sequence"/>
</dbReference>
<reference evidence="1 2" key="1">
    <citation type="journal article" date="2016" name="Mol. Biol. Evol.">
        <title>Comparative Genomics of Early-Diverging Mushroom-Forming Fungi Provides Insights into the Origins of Lignocellulose Decay Capabilities.</title>
        <authorList>
            <person name="Nagy L.G."/>
            <person name="Riley R."/>
            <person name="Tritt A."/>
            <person name="Adam C."/>
            <person name="Daum C."/>
            <person name="Floudas D."/>
            <person name="Sun H."/>
            <person name="Yadav J.S."/>
            <person name="Pangilinan J."/>
            <person name="Larsson K.H."/>
            <person name="Matsuura K."/>
            <person name="Barry K."/>
            <person name="Labutti K."/>
            <person name="Kuo R."/>
            <person name="Ohm R.A."/>
            <person name="Bhattacharya S.S."/>
            <person name="Shirouzu T."/>
            <person name="Yoshinaga Y."/>
            <person name="Martin F.M."/>
            <person name="Grigoriev I.V."/>
            <person name="Hibbett D.S."/>
        </authorList>
    </citation>
    <scope>NUCLEOTIDE SEQUENCE [LARGE SCALE GENOMIC DNA]</scope>
    <source>
        <strain evidence="1 2">HHB12029</strain>
    </source>
</reference>